<evidence type="ECO:0000256" key="4">
    <source>
        <dbReference type="ARBA" id="ARBA00023235"/>
    </source>
</evidence>
<evidence type="ECO:0000256" key="2">
    <source>
        <dbReference type="ARBA" id="ARBA00005254"/>
    </source>
</evidence>
<dbReference type="PANTHER" id="PTHR43684">
    <property type="match status" value="1"/>
</dbReference>
<accession>A0ABX2T8X3</accession>
<proteinExistence type="inferred from homology"/>
<dbReference type="InterPro" id="IPR051053">
    <property type="entry name" value="ECH/Chromodomain_protein"/>
</dbReference>
<evidence type="ECO:0000313" key="5">
    <source>
        <dbReference type="EMBL" id="NYZ20745.1"/>
    </source>
</evidence>
<dbReference type="Gene3D" id="3.90.226.10">
    <property type="entry name" value="2-enoyl-CoA Hydratase, Chain A, domain 1"/>
    <property type="match status" value="1"/>
</dbReference>
<sequence length="260" mass="27333">MNPHIITTIDEGILTIRITRPEKKNALTLAMYAALADAIRGAGDDESVCAIILTGADGAFSAGNDLNDFLSVAATGLSGATPILAFIESLARARKPLIAAVDGVAVGIGSTLLLHCDFVYASPSSLFRFPFVDLGLVPEAGSSLLLPALAGRARAAELLMLGDAFDSATAERIGLVTAVVEPDALLPRAMETARRLSAKPQAALLATKALLRSDADAVMERVMTEARAFDTCLRTPELREAVTAFREGRKPDFARARRGG</sequence>
<dbReference type="RefSeq" id="WP_180282502.1">
    <property type="nucleotide sequence ID" value="NZ_JABFDB010000008.1"/>
</dbReference>
<reference evidence="5 6" key="1">
    <citation type="submission" date="2020-05" db="EMBL/GenBank/DDBJ databases">
        <title>Azospirillum oleiclasticum sp. nov, a nitrogen-fixing and heavy crude oil-emulsifying bacterium isolated from the crude oil of Yumen Oilfield.</title>
        <authorList>
            <person name="Wu D."/>
            <person name="Cai M."/>
            <person name="Zhang X."/>
        </authorList>
    </citation>
    <scope>NUCLEOTIDE SEQUENCE [LARGE SCALE GENOMIC DNA]</scope>
    <source>
        <strain evidence="5 6">ROY-1-1-2</strain>
    </source>
</reference>
<dbReference type="Pfam" id="PF00378">
    <property type="entry name" value="ECH_1"/>
    <property type="match status" value="1"/>
</dbReference>
<evidence type="ECO:0000313" key="6">
    <source>
        <dbReference type="Proteomes" id="UP000584642"/>
    </source>
</evidence>
<keyword evidence="3" id="KW-0576">Peroxisome</keyword>
<comment type="similarity">
    <text evidence="2">Belongs to the enoyl-CoA hydratase/isomerase family.</text>
</comment>
<dbReference type="InterPro" id="IPR001753">
    <property type="entry name" value="Enoyl-CoA_hydra/iso"/>
</dbReference>
<evidence type="ECO:0000256" key="1">
    <source>
        <dbReference type="ARBA" id="ARBA00004275"/>
    </source>
</evidence>
<comment type="caution">
    <text evidence="5">The sequence shown here is derived from an EMBL/GenBank/DDBJ whole genome shotgun (WGS) entry which is preliminary data.</text>
</comment>
<dbReference type="SUPFAM" id="SSF52096">
    <property type="entry name" value="ClpP/crotonase"/>
    <property type="match status" value="1"/>
</dbReference>
<dbReference type="CDD" id="cd06558">
    <property type="entry name" value="crotonase-like"/>
    <property type="match status" value="1"/>
</dbReference>
<gene>
    <name evidence="5" type="ORF">HND93_13590</name>
</gene>
<dbReference type="InterPro" id="IPR014748">
    <property type="entry name" value="Enoyl-CoA_hydra_C"/>
</dbReference>
<organism evidence="5 6">
    <name type="scientific">Azospirillum oleiclasticum</name>
    <dbReference type="NCBI Taxonomy" id="2735135"/>
    <lineage>
        <taxon>Bacteria</taxon>
        <taxon>Pseudomonadati</taxon>
        <taxon>Pseudomonadota</taxon>
        <taxon>Alphaproteobacteria</taxon>
        <taxon>Rhodospirillales</taxon>
        <taxon>Azospirillaceae</taxon>
        <taxon>Azospirillum</taxon>
    </lineage>
</organism>
<dbReference type="Gene3D" id="1.10.12.10">
    <property type="entry name" value="Lyase 2-enoyl-coa Hydratase, Chain A, domain 2"/>
    <property type="match status" value="1"/>
</dbReference>
<protein>
    <submittedName>
        <fullName evidence="5">Enoyl-CoA hydratase</fullName>
    </submittedName>
</protein>
<dbReference type="PANTHER" id="PTHR43684:SF1">
    <property type="entry name" value="ENOYL-COA DELTA ISOMERASE 2"/>
    <property type="match status" value="1"/>
</dbReference>
<evidence type="ECO:0000256" key="3">
    <source>
        <dbReference type="ARBA" id="ARBA00023140"/>
    </source>
</evidence>
<dbReference type="Proteomes" id="UP000584642">
    <property type="component" value="Unassembled WGS sequence"/>
</dbReference>
<keyword evidence="6" id="KW-1185">Reference proteome</keyword>
<dbReference type="InterPro" id="IPR029045">
    <property type="entry name" value="ClpP/crotonase-like_dom_sf"/>
</dbReference>
<keyword evidence="4" id="KW-0413">Isomerase</keyword>
<comment type="subcellular location">
    <subcellularLocation>
        <location evidence="1">Peroxisome</location>
    </subcellularLocation>
</comment>
<dbReference type="EMBL" id="JABFDB010000008">
    <property type="protein sequence ID" value="NYZ20745.1"/>
    <property type="molecule type" value="Genomic_DNA"/>
</dbReference>
<name>A0ABX2T8X3_9PROT</name>